<feature type="transmembrane region" description="Helical" evidence="1">
    <location>
        <begin position="21"/>
        <end position="39"/>
    </location>
</feature>
<feature type="transmembrane region" description="Helical" evidence="1">
    <location>
        <begin position="143"/>
        <end position="160"/>
    </location>
</feature>
<gene>
    <name evidence="2" type="ORF">HMPREF1336_02396</name>
</gene>
<keyword evidence="1" id="KW-0812">Transmembrane</keyword>
<reference evidence="2 3" key="1">
    <citation type="submission" date="2012-04" db="EMBL/GenBank/DDBJ databases">
        <authorList>
            <person name="Weinstock G."/>
            <person name="Sodergren E."/>
            <person name="Lobos E.A."/>
            <person name="Fulton L."/>
            <person name="Fulton R."/>
            <person name="Courtney L."/>
            <person name="Fronick C."/>
            <person name="O'Laughlin M."/>
            <person name="Godfrey J."/>
            <person name="Wilson R.M."/>
            <person name="Miner T."/>
            <person name="Farmer C."/>
            <person name="Delehaunty K."/>
            <person name="Cordes M."/>
            <person name="Minx P."/>
            <person name="Tomlinson C."/>
            <person name="Chen J."/>
            <person name="Wollam A."/>
            <person name="Pepin K.H."/>
            <person name="Bhonagiri V."/>
            <person name="Zhang X."/>
            <person name="Suruliraj S."/>
            <person name="Warren W."/>
            <person name="Mitreva M."/>
            <person name="Mardis E.R."/>
            <person name="Wilson R.K."/>
        </authorList>
    </citation>
    <scope>NUCLEOTIDE SEQUENCE [LARGE SCALE GENOMIC DNA]</scope>
    <source>
        <strain evidence="2 3">ERV63</strain>
    </source>
</reference>
<feature type="transmembrane region" description="Helical" evidence="1">
    <location>
        <begin position="342"/>
        <end position="360"/>
    </location>
</feature>
<name>A0AAV3GIS4_ENTFL</name>
<feature type="transmembrane region" description="Helical" evidence="1">
    <location>
        <begin position="220"/>
        <end position="239"/>
    </location>
</feature>
<evidence type="ECO:0000313" key="3">
    <source>
        <dbReference type="Proteomes" id="UP000004117"/>
    </source>
</evidence>
<comment type="caution">
    <text evidence="2">The sequence shown here is derived from an EMBL/GenBank/DDBJ whole genome shotgun (WGS) entry which is preliminary data.</text>
</comment>
<feature type="transmembrane region" description="Helical" evidence="1">
    <location>
        <begin position="82"/>
        <end position="104"/>
    </location>
</feature>
<feature type="transmembrane region" description="Helical" evidence="1">
    <location>
        <begin position="311"/>
        <end position="330"/>
    </location>
</feature>
<keyword evidence="1" id="KW-0472">Membrane</keyword>
<keyword evidence="1" id="KW-1133">Transmembrane helix</keyword>
<dbReference type="Proteomes" id="UP000004117">
    <property type="component" value="Unassembled WGS sequence"/>
</dbReference>
<dbReference type="EMBL" id="ALZR01000085">
    <property type="protein sequence ID" value="EJV14892.1"/>
    <property type="molecule type" value="Genomic_DNA"/>
</dbReference>
<feature type="transmembrane region" description="Helical" evidence="1">
    <location>
        <begin position="284"/>
        <end position="305"/>
    </location>
</feature>
<dbReference type="Pfam" id="PF14264">
    <property type="entry name" value="Glucos_trans_II"/>
    <property type="match status" value="1"/>
</dbReference>
<dbReference type="AlphaFoldDB" id="A0AAV3GIS4"/>
<feature type="transmembrane region" description="Helical" evidence="1">
    <location>
        <begin position="167"/>
        <end position="200"/>
    </location>
</feature>
<sequence>MVNKKKRQERKMKHFIKENKGLAIYSFLMVFATYGIKLFNNTYAIDTMHLMTNYRGYLKHWVSIGRPGLVALKLLTYNYVNVYFLNLLAIIFFAIATILLCYYVDLSTKQIYNKKYLYIIPSIFPTSQLFSEQFYFVLQNFEFSLGICLVILSLIAIYHIPNKIFKLFGFLLLAFTLTMYQSFFVFACTLILFKILMALYFAQLNDLKISFKDYAFKIGHFILLAISSLVLSQLMAMLAKKVLNVESSYLDNMILWGKRPLIDSINDIKDYAKELFFPQVGDTFFTPLFLICVLLLVIVLINMSYLKRKNVFFIFITLLGILITPLMFTILGGKRPAIRGEVPNFPAVLALLLIFIMIYWGYNFVLKHLLIGIVIFFTFIQVRETTNLEYSEYLTAEEDLRTAEMITNNIYSMEIENPESYKLLMYGNRSPRNVSNIKGETNGVSLFEFMPNSVHTSLNTLLYMKTFGLNFNDPTPEDFEKHKALQAEMNVWPSKDSIRVVDDCIVVNLSK</sequence>
<proteinExistence type="predicted"/>
<evidence type="ECO:0000256" key="1">
    <source>
        <dbReference type="SAM" id="Phobius"/>
    </source>
</evidence>
<evidence type="ECO:0008006" key="4">
    <source>
        <dbReference type="Google" id="ProtNLM"/>
    </source>
</evidence>
<accession>A0AAV3GIS4</accession>
<dbReference type="InterPro" id="IPR025686">
    <property type="entry name" value="Glucos_trans_II"/>
</dbReference>
<organism evidence="2 3">
    <name type="scientific">Enterococcus faecalis ERV63</name>
    <dbReference type="NCBI Taxonomy" id="1134793"/>
    <lineage>
        <taxon>Bacteria</taxon>
        <taxon>Bacillati</taxon>
        <taxon>Bacillota</taxon>
        <taxon>Bacilli</taxon>
        <taxon>Lactobacillales</taxon>
        <taxon>Enterococcaceae</taxon>
        <taxon>Enterococcus</taxon>
    </lineage>
</organism>
<protein>
    <recommendedName>
        <fullName evidence="4">Glucosyl transferase GtrII</fullName>
    </recommendedName>
</protein>
<evidence type="ECO:0000313" key="2">
    <source>
        <dbReference type="EMBL" id="EJV14892.1"/>
    </source>
</evidence>